<dbReference type="InterPro" id="IPR008972">
    <property type="entry name" value="Cupredoxin"/>
</dbReference>
<feature type="region of interest" description="Disordered" evidence="1">
    <location>
        <begin position="193"/>
        <end position="255"/>
    </location>
</feature>
<dbReference type="Gene3D" id="2.60.40.420">
    <property type="entry name" value="Cupredoxins - blue copper proteins"/>
    <property type="match status" value="1"/>
</dbReference>
<evidence type="ECO:0000313" key="3">
    <source>
        <dbReference type="EMBL" id="KAJ7323959.1"/>
    </source>
</evidence>
<dbReference type="InterPro" id="IPR052953">
    <property type="entry name" value="Ser-rich/MCO-related"/>
</dbReference>
<dbReference type="PANTHER" id="PTHR34883:SF8">
    <property type="entry name" value="EXTRACELLULAR SERINE-RICH PROTEIN (AFU_ORTHOLOGUE AFUA_6G00670)"/>
    <property type="match status" value="1"/>
</dbReference>
<keyword evidence="2" id="KW-0812">Transmembrane</keyword>
<dbReference type="EMBL" id="JARIHO010000045">
    <property type="protein sequence ID" value="KAJ7323959.1"/>
    <property type="molecule type" value="Genomic_DNA"/>
</dbReference>
<dbReference type="SUPFAM" id="SSF49503">
    <property type="entry name" value="Cupredoxins"/>
    <property type="match status" value="1"/>
</dbReference>
<keyword evidence="2" id="KW-1133">Transmembrane helix</keyword>
<evidence type="ECO:0000256" key="1">
    <source>
        <dbReference type="SAM" id="MobiDB-lite"/>
    </source>
</evidence>
<evidence type="ECO:0000313" key="4">
    <source>
        <dbReference type="Proteomes" id="UP001218218"/>
    </source>
</evidence>
<feature type="transmembrane region" description="Helical" evidence="2">
    <location>
        <begin position="153"/>
        <end position="177"/>
    </location>
</feature>
<comment type="caution">
    <text evidence="3">The sequence shown here is derived from an EMBL/GenBank/DDBJ whole genome shotgun (WGS) entry which is preliminary data.</text>
</comment>
<sequence>MGGSSPARVFVDVSDDNGSYQFNPNIIHATNGTVVTFRFSGIPGNHSVTQSTFASPCQPLAGGFDSGFVTARDPFPGFNYTVVNDQKAAWFYCRQNTPTVHCHSGMVGVINGVISRFKDFQDAAEAITDTNSTASPSNPTASTLQHTKAPIPVGAIVAGTIGALTFIALCICTFVLLRRRRRRQRAQLEGTRPDPLIVHEKGPFPSTDDSVPKLSRILREVRSLRRQTRHVSGPPSPNEPPPKYTVSASVSSSID</sequence>
<reference evidence="3" key="1">
    <citation type="submission" date="2023-03" db="EMBL/GenBank/DDBJ databases">
        <title>Massive genome expansion in bonnet fungi (Mycena s.s.) driven by repeated elements and novel gene families across ecological guilds.</title>
        <authorList>
            <consortium name="Lawrence Berkeley National Laboratory"/>
            <person name="Harder C.B."/>
            <person name="Miyauchi S."/>
            <person name="Viragh M."/>
            <person name="Kuo A."/>
            <person name="Thoen E."/>
            <person name="Andreopoulos B."/>
            <person name="Lu D."/>
            <person name="Skrede I."/>
            <person name="Drula E."/>
            <person name="Henrissat B."/>
            <person name="Morin E."/>
            <person name="Kohler A."/>
            <person name="Barry K."/>
            <person name="LaButti K."/>
            <person name="Morin E."/>
            <person name="Salamov A."/>
            <person name="Lipzen A."/>
            <person name="Mereny Z."/>
            <person name="Hegedus B."/>
            <person name="Baldrian P."/>
            <person name="Stursova M."/>
            <person name="Weitz H."/>
            <person name="Taylor A."/>
            <person name="Grigoriev I.V."/>
            <person name="Nagy L.G."/>
            <person name="Martin F."/>
            <person name="Kauserud H."/>
        </authorList>
    </citation>
    <scope>NUCLEOTIDE SEQUENCE</scope>
    <source>
        <strain evidence="3">CBHHK002</strain>
    </source>
</reference>
<feature type="compositionally biased region" description="Pro residues" evidence="1">
    <location>
        <begin position="234"/>
        <end position="243"/>
    </location>
</feature>
<gene>
    <name evidence="3" type="ORF">DFH08DRAFT_887230</name>
</gene>
<keyword evidence="4" id="KW-1185">Reference proteome</keyword>
<evidence type="ECO:0000256" key="2">
    <source>
        <dbReference type="SAM" id="Phobius"/>
    </source>
</evidence>
<dbReference type="PANTHER" id="PTHR34883">
    <property type="entry name" value="SERINE-RICH PROTEIN, PUTATIVE-RELATED-RELATED"/>
    <property type="match status" value="1"/>
</dbReference>
<feature type="compositionally biased region" description="Polar residues" evidence="1">
    <location>
        <begin position="246"/>
        <end position="255"/>
    </location>
</feature>
<dbReference type="Proteomes" id="UP001218218">
    <property type="component" value="Unassembled WGS sequence"/>
</dbReference>
<accession>A0AAD6ZIQ8</accession>
<evidence type="ECO:0008006" key="5">
    <source>
        <dbReference type="Google" id="ProtNLM"/>
    </source>
</evidence>
<dbReference type="AlphaFoldDB" id="A0AAD6ZIQ8"/>
<protein>
    <recommendedName>
        <fullName evidence="5">Extracellular serine-rich protein</fullName>
    </recommendedName>
</protein>
<organism evidence="3 4">
    <name type="scientific">Mycena albidolilacea</name>
    <dbReference type="NCBI Taxonomy" id="1033008"/>
    <lineage>
        <taxon>Eukaryota</taxon>
        <taxon>Fungi</taxon>
        <taxon>Dikarya</taxon>
        <taxon>Basidiomycota</taxon>
        <taxon>Agaricomycotina</taxon>
        <taxon>Agaricomycetes</taxon>
        <taxon>Agaricomycetidae</taxon>
        <taxon>Agaricales</taxon>
        <taxon>Marasmiineae</taxon>
        <taxon>Mycenaceae</taxon>
        <taxon>Mycena</taxon>
    </lineage>
</organism>
<proteinExistence type="predicted"/>
<dbReference type="CDD" id="cd00920">
    <property type="entry name" value="Cupredoxin"/>
    <property type="match status" value="1"/>
</dbReference>
<keyword evidence="2" id="KW-0472">Membrane</keyword>
<name>A0AAD6ZIQ8_9AGAR</name>